<reference evidence="1 2" key="1">
    <citation type="submission" date="2017-01" db="EMBL/GenBank/DDBJ databases">
        <title>The cable genome- insights into the physiology and evolution of filamentous bacteria capable of sulfide oxidation via long distance electron transfer.</title>
        <authorList>
            <person name="Schreiber L."/>
            <person name="Bjerg J.T."/>
            <person name="Boggild A."/>
            <person name="Van De Vossenberg J."/>
            <person name="Meysman F."/>
            <person name="Nielsen L.P."/>
            <person name="Schramm A."/>
            <person name="Kjeldsen K.U."/>
        </authorList>
    </citation>
    <scope>NUCLEOTIDE SEQUENCE [LARGE SCALE GENOMIC DNA]</scope>
    <source>
        <strain evidence="1">A2</strain>
    </source>
</reference>
<dbReference type="AlphaFoldDB" id="A0A444J469"/>
<evidence type="ECO:0000313" key="1">
    <source>
        <dbReference type="EMBL" id="RWX47867.1"/>
    </source>
</evidence>
<comment type="caution">
    <text evidence="1">The sequence shown here is derived from an EMBL/GenBank/DDBJ whole genome shotgun (WGS) entry which is preliminary data.</text>
</comment>
<organism evidence="1 2">
    <name type="scientific">Candidatus Electrothrix marina</name>
    <dbReference type="NCBI Taxonomy" id="1859130"/>
    <lineage>
        <taxon>Bacteria</taxon>
        <taxon>Pseudomonadati</taxon>
        <taxon>Thermodesulfobacteriota</taxon>
        <taxon>Desulfobulbia</taxon>
        <taxon>Desulfobulbales</taxon>
        <taxon>Desulfobulbaceae</taxon>
        <taxon>Candidatus Electrothrix</taxon>
    </lineage>
</organism>
<gene>
    <name evidence="1" type="ORF">VT99_11392</name>
</gene>
<protein>
    <submittedName>
        <fullName evidence="1">Uncharacterized protein</fullName>
    </submittedName>
</protein>
<sequence length="137" mass="15541">MTTWSYEAFESISSGRDGVTEMELRVTEKLEELGLRAEYAKVVMTNIVEGSARAVVYAPDKVFSLPLINNIGKWIKSDVNTIAHDRDTERYKEEMYEEINVLLNSLTDMQAARSKISATAYKKGYSTVTIWYPAEIS</sequence>
<dbReference type="EMBL" id="MTKQ01000139">
    <property type="protein sequence ID" value="RWX47867.1"/>
    <property type="molecule type" value="Genomic_DNA"/>
</dbReference>
<evidence type="ECO:0000313" key="2">
    <source>
        <dbReference type="Proteomes" id="UP000286862"/>
    </source>
</evidence>
<proteinExistence type="predicted"/>
<accession>A0A444J469</accession>
<name>A0A444J469_9BACT</name>
<dbReference type="Proteomes" id="UP000286862">
    <property type="component" value="Unassembled WGS sequence"/>
</dbReference>